<sequence>MRFSPVQEDDGGVSLWFQIPLDDFDEYIMAASEESDLCNDNAIVESSMESNLPLLFAKGFPASLETMDTEELEKFIIFMVQCSFGNIPLDSIRKPPWWPKEISFALPVVRPPKELKIYQANLKKVVLRCYTYHRSEYLLRFCKYLSQYPKEIFEYVNNWDSTTSLFLKPTGKLLVTFRNENMNYDRKAPGSKKTPNSDNSSNNFNNRKRPMRLVPFTSTDESMTNEIYLCDNCDEEFVGEKNMKEHEKLCYLSEAKESNSKPKPITPEPELPGAASDMSLESFMGLFNMCPKSVIKDLASQEKERRKQSRRGPIEQLNNNSRTRNSNSLSRSFHIPFSSPSGRMLIKNSKCMTDSMMEERVEKMERNCPALPLKSKEAKNRWKVIASSNAENDSWPIEYKKKKSDRKPKQSRIYNFGNYSNKPALNIRSQALKLKCKPIYVATKKLSEPEIERLRKDPSLYKAPIPQITIVRPRSPILKISCTGQSPANNTVSKNNTDDEPICIDLDDDSDDELVVIHSSNELKSISPKPKVSLTKRSSSTLPVAVTSPQFIRPPHSKNILTVNPIMQQNHKNQNLVSLLSASQKNQLTSPTRPVPIFSSAKTSPRTTNMMQAKTCQKRRLATVAPFIRSLPKEILPPSAKKPRPVSQDVIDLCDSDDEDTDLKQKNQQSMENDVSYYVQPYNFDHPNERLQQQWGCHFLVGSSAMKNNFS</sequence>
<evidence type="ECO:0000256" key="2">
    <source>
        <dbReference type="SAM" id="MobiDB-lite"/>
    </source>
</evidence>
<dbReference type="InterPro" id="IPR013087">
    <property type="entry name" value="Znf_C2H2_type"/>
</dbReference>
<name>A0ABD2W3K9_9HYME</name>
<keyword evidence="1" id="KW-0863">Zinc-finger</keyword>
<protein>
    <recommendedName>
        <fullName evidence="3">C2H2-type domain-containing protein</fullName>
    </recommendedName>
</protein>
<organism evidence="4 5">
    <name type="scientific">Trichogramma kaykai</name>
    <dbReference type="NCBI Taxonomy" id="54128"/>
    <lineage>
        <taxon>Eukaryota</taxon>
        <taxon>Metazoa</taxon>
        <taxon>Ecdysozoa</taxon>
        <taxon>Arthropoda</taxon>
        <taxon>Hexapoda</taxon>
        <taxon>Insecta</taxon>
        <taxon>Pterygota</taxon>
        <taxon>Neoptera</taxon>
        <taxon>Endopterygota</taxon>
        <taxon>Hymenoptera</taxon>
        <taxon>Apocrita</taxon>
        <taxon>Proctotrupomorpha</taxon>
        <taxon>Chalcidoidea</taxon>
        <taxon>Trichogrammatidae</taxon>
        <taxon>Trichogramma</taxon>
    </lineage>
</organism>
<feature type="region of interest" description="Disordered" evidence="2">
    <location>
        <begin position="299"/>
        <end position="336"/>
    </location>
</feature>
<proteinExistence type="predicted"/>
<evidence type="ECO:0000259" key="3">
    <source>
        <dbReference type="PROSITE" id="PS50157"/>
    </source>
</evidence>
<accession>A0ABD2W3K9</accession>
<dbReference type="InterPro" id="IPR019525">
    <property type="entry name" value="Nrf1_NLS/DNA-bd_dimer"/>
</dbReference>
<feature type="compositionally biased region" description="Polar residues" evidence="2">
    <location>
        <begin position="600"/>
        <end position="610"/>
    </location>
</feature>
<dbReference type="Proteomes" id="UP001627154">
    <property type="component" value="Unassembled WGS sequence"/>
</dbReference>
<gene>
    <name evidence="4" type="ORF">TKK_016765</name>
</gene>
<feature type="compositionally biased region" description="Low complexity" evidence="2">
    <location>
        <begin position="317"/>
        <end position="332"/>
    </location>
</feature>
<evidence type="ECO:0000313" key="4">
    <source>
        <dbReference type="EMBL" id="KAL3387635.1"/>
    </source>
</evidence>
<feature type="region of interest" description="Disordered" evidence="2">
    <location>
        <begin position="184"/>
        <end position="211"/>
    </location>
</feature>
<dbReference type="EMBL" id="JBJJXI010000136">
    <property type="protein sequence ID" value="KAL3387635.1"/>
    <property type="molecule type" value="Genomic_DNA"/>
</dbReference>
<feature type="region of interest" description="Disordered" evidence="2">
    <location>
        <begin position="255"/>
        <end position="276"/>
    </location>
</feature>
<feature type="region of interest" description="Disordered" evidence="2">
    <location>
        <begin position="587"/>
        <end position="610"/>
    </location>
</feature>
<dbReference type="PROSITE" id="PS50157">
    <property type="entry name" value="ZINC_FINGER_C2H2_2"/>
    <property type="match status" value="1"/>
</dbReference>
<comment type="caution">
    <text evidence="4">The sequence shown here is derived from an EMBL/GenBank/DDBJ whole genome shotgun (WGS) entry which is preliminary data.</text>
</comment>
<keyword evidence="1" id="KW-0479">Metal-binding</keyword>
<reference evidence="4 5" key="1">
    <citation type="journal article" date="2024" name="bioRxiv">
        <title>A reference genome for Trichogramma kaykai: A tiny desert-dwelling parasitoid wasp with competing sex-ratio distorters.</title>
        <authorList>
            <person name="Culotta J."/>
            <person name="Lindsey A.R."/>
        </authorList>
    </citation>
    <scope>NUCLEOTIDE SEQUENCE [LARGE SCALE GENOMIC DNA]</scope>
    <source>
        <strain evidence="4 5">KSX58</strain>
    </source>
</reference>
<keyword evidence="5" id="KW-1185">Reference proteome</keyword>
<evidence type="ECO:0000313" key="5">
    <source>
        <dbReference type="Proteomes" id="UP001627154"/>
    </source>
</evidence>
<dbReference type="AlphaFoldDB" id="A0ABD2W3K9"/>
<evidence type="ECO:0000256" key="1">
    <source>
        <dbReference type="PROSITE-ProRule" id="PRU00042"/>
    </source>
</evidence>
<keyword evidence="1" id="KW-0862">Zinc</keyword>
<dbReference type="Pfam" id="PF10491">
    <property type="entry name" value="Nrf1_DNA-bind"/>
    <property type="match status" value="1"/>
</dbReference>
<dbReference type="GO" id="GO:0008270">
    <property type="term" value="F:zinc ion binding"/>
    <property type="evidence" value="ECO:0007669"/>
    <property type="project" value="UniProtKB-KW"/>
</dbReference>
<feature type="domain" description="C2H2-type" evidence="3">
    <location>
        <begin position="228"/>
        <end position="262"/>
    </location>
</feature>
<feature type="compositionally biased region" description="Low complexity" evidence="2">
    <location>
        <begin position="196"/>
        <end position="205"/>
    </location>
</feature>